<dbReference type="GO" id="GO:0005125">
    <property type="term" value="F:cytokine activity"/>
    <property type="evidence" value="ECO:0007669"/>
    <property type="project" value="UniProtKB-KW"/>
</dbReference>
<evidence type="ECO:0000313" key="6">
    <source>
        <dbReference type="RefSeq" id="XP_020042856.1"/>
    </source>
</evidence>
<dbReference type="KEGG" id="ccan:109701794"/>
<reference evidence="6" key="1">
    <citation type="submission" date="2025-08" db="UniProtKB">
        <authorList>
            <consortium name="RefSeq"/>
        </authorList>
    </citation>
    <scope>IDENTIFICATION</scope>
    <source>
        <tissue evidence="6">Leukocyte</tissue>
    </source>
</reference>
<protein>
    <submittedName>
        <fullName evidence="6">Tumor necrosis factor ligand superfamily member 14-like</fullName>
    </submittedName>
</protein>
<dbReference type="RefSeq" id="XP_020042856.1">
    <property type="nucleotide sequence ID" value="XM_020187267.1"/>
</dbReference>
<keyword evidence="5" id="KW-1185">Reference proteome</keyword>
<keyword evidence="3" id="KW-0202">Cytokine</keyword>
<dbReference type="Gene3D" id="2.60.120.40">
    <property type="match status" value="1"/>
</dbReference>
<dbReference type="GO" id="GO:0005164">
    <property type="term" value="F:tumor necrosis factor receptor binding"/>
    <property type="evidence" value="ECO:0007669"/>
    <property type="project" value="InterPro"/>
</dbReference>
<comment type="similarity">
    <text evidence="2">Belongs to the tumor necrosis factor family.</text>
</comment>
<accession>A0A8B7WGY3</accession>
<evidence type="ECO:0000256" key="1">
    <source>
        <dbReference type="ARBA" id="ARBA00004370"/>
    </source>
</evidence>
<dbReference type="PANTHER" id="PTHR11471:SF34">
    <property type="entry name" value="TUMOR NECROSIS FACTOR LIGAND SUPERFAMILY MEMBER 14"/>
    <property type="match status" value="1"/>
</dbReference>
<evidence type="ECO:0000256" key="2">
    <source>
        <dbReference type="ARBA" id="ARBA00008670"/>
    </source>
</evidence>
<evidence type="ECO:0000256" key="4">
    <source>
        <dbReference type="ARBA" id="ARBA00023136"/>
    </source>
</evidence>
<name>A0A8B7WGY3_CASCN</name>
<dbReference type="Pfam" id="PF00229">
    <property type="entry name" value="TNF"/>
    <property type="match status" value="1"/>
</dbReference>
<evidence type="ECO:0000256" key="3">
    <source>
        <dbReference type="ARBA" id="ARBA00022514"/>
    </source>
</evidence>
<gene>
    <name evidence="6" type="primary">LOC109701794</name>
</gene>
<dbReference type="GO" id="GO:0006955">
    <property type="term" value="P:immune response"/>
    <property type="evidence" value="ECO:0007669"/>
    <property type="project" value="InterPro"/>
</dbReference>
<comment type="subcellular location">
    <subcellularLocation>
        <location evidence="1">Membrane</location>
    </subcellularLocation>
</comment>
<dbReference type="PANTHER" id="PTHR11471">
    <property type="entry name" value="TUMOR NECROSIS FACTOR FAMILY MEMBER"/>
    <property type="match status" value="1"/>
</dbReference>
<dbReference type="GO" id="GO:0016020">
    <property type="term" value="C:membrane"/>
    <property type="evidence" value="ECO:0007669"/>
    <property type="project" value="UniProtKB-SubCell"/>
</dbReference>
<dbReference type="CDD" id="cd00184">
    <property type="entry name" value="TNF"/>
    <property type="match status" value="1"/>
</dbReference>
<dbReference type="Proteomes" id="UP001732720">
    <property type="component" value="Chromosome 14"/>
</dbReference>
<organism evidence="6">
    <name type="scientific">Castor canadensis</name>
    <name type="common">American beaver</name>
    <dbReference type="NCBI Taxonomy" id="51338"/>
    <lineage>
        <taxon>Eukaryota</taxon>
        <taxon>Metazoa</taxon>
        <taxon>Chordata</taxon>
        <taxon>Craniata</taxon>
        <taxon>Vertebrata</taxon>
        <taxon>Euteleostomi</taxon>
        <taxon>Mammalia</taxon>
        <taxon>Eutheria</taxon>
        <taxon>Euarchontoglires</taxon>
        <taxon>Glires</taxon>
        <taxon>Rodentia</taxon>
        <taxon>Castorimorpha</taxon>
        <taxon>Castoridae</taxon>
        <taxon>Castor</taxon>
    </lineage>
</organism>
<dbReference type="OrthoDB" id="6116320at2759"/>
<dbReference type="GeneID" id="109701794"/>
<dbReference type="AlphaFoldDB" id="A0A8B7WGY3"/>
<dbReference type="GO" id="GO:0005615">
    <property type="term" value="C:extracellular space"/>
    <property type="evidence" value="ECO:0007669"/>
    <property type="project" value="UniProtKB-KW"/>
</dbReference>
<dbReference type="SUPFAM" id="SSF49842">
    <property type="entry name" value="TNF-like"/>
    <property type="match status" value="1"/>
</dbReference>
<sequence>MEETVVRPSVFVVDGQMDVPFRRLEQSHRRQCCSAARICLALLLLLMGAGLAVQGWFLLQVYQHLGELAARLPDQDSEQDWKKLMQERRSPRSSPVAHLTGANASLKSSGGPLLWETQLGLAFLRGLSYRNGALVTTKTGYYYVYSKVQLGGLGCPQRLANGLPVTHGLYKRTPRYPEELELLVSRRSPCTQANSSRVWWDSSFLGGVVHLEAGEEVVVHVPNERLVQLHDGTRSYFEAFMPMEPPSCFLSVWTSWIEFRLALDGQALCPVSHAHEPVLKSLWPPADGRPSIPLPGRLCMVWRPMLLFDSSPPEN</sequence>
<dbReference type="SMART" id="SM00207">
    <property type="entry name" value="TNF"/>
    <property type="match status" value="1"/>
</dbReference>
<dbReference type="InterPro" id="IPR006052">
    <property type="entry name" value="TNF_dom"/>
</dbReference>
<keyword evidence="4" id="KW-0472">Membrane</keyword>
<dbReference type="PROSITE" id="PS50049">
    <property type="entry name" value="THD_2"/>
    <property type="match status" value="1"/>
</dbReference>
<evidence type="ECO:0000313" key="5">
    <source>
        <dbReference type="Proteomes" id="UP001732720"/>
    </source>
</evidence>
<dbReference type="InterPro" id="IPR008983">
    <property type="entry name" value="Tumour_necrosis_fac-like_dom"/>
</dbReference>
<proteinExistence type="inferred from homology"/>